<name>A0ACB8XR80_ARCLA</name>
<accession>A0ACB8XR80</accession>
<reference evidence="1 2" key="2">
    <citation type="journal article" date="2022" name="Mol. Ecol. Resour.">
        <title>The genomes of chicory, endive, great burdock and yacon provide insights into Asteraceae paleo-polyploidization history and plant inulin production.</title>
        <authorList>
            <person name="Fan W."/>
            <person name="Wang S."/>
            <person name="Wang H."/>
            <person name="Wang A."/>
            <person name="Jiang F."/>
            <person name="Liu H."/>
            <person name="Zhao H."/>
            <person name="Xu D."/>
            <person name="Zhang Y."/>
        </authorList>
    </citation>
    <scope>NUCLEOTIDE SEQUENCE [LARGE SCALE GENOMIC DNA]</scope>
    <source>
        <strain evidence="2">cv. Niubang</strain>
    </source>
</reference>
<reference evidence="2" key="1">
    <citation type="journal article" date="2022" name="Mol. Ecol. Resour.">
        <title>The genomes of chicory, endive, great burdock and yacon provide insights into Asteraceae palaeo-polyploidization history and plant inulin production.</title>
        <authorList>
            <person name="Fan W."/>
            <person name="Wang S."/>
            <person name="Wang H."/>
            <person name="Wang A."/>
            <person name="Jiang F."/>
            <person name="Liu H."/>
            <person name="Zhao H."/>
            <person name="Xu D."/>
            <person name="Zhang Y."/>
        </authorList>
    </citation>
    <scope>NUCLEOTIDE SEQUENCE [LARGE SCALE GENOMIC DNA]</scope>
    <source>
        <strain evidence="2">cv. Niubang</strain>
    </source>
</reference>
<dbReference type="EMBL" id="CM042061">
    <property type="protein sequence ID" value="KAI3672533.1"/>
    <property type="molecule type" value="Genomic_DNA"/>
</dbReference>
<evidence type="ECO:0000313" key="2">
    <source>
        <dbReference type="Proteomes" id="UP001055879"/>
    </source>
</evidence>
<keyword evidence="2" id="KW-1185">Reference proteome</keyword>
<evidence type="ECO:0000313" key="1">
    <source>
        <dbReference type="EMBL" id="KAI3672533.1"/>
    </source>
</evidence>
<dbReference type="Proteomes" id="UP001055879">
    <property type="component" value="Linkage Group LG15"/>
</dbReference>
<comment type="caution">
    <text evidence="1">The sequence shown here is derived from an EMBL/GenBank/DDBJ whole genome shotgun (WGS) entry which is preliminary data.</text>
</comment>
<gene>
    <name evidence="1" type="ORF">L6452_38623</name>
</gene>
<protein>
    <submittedName>
        <fullName evidence="1">Uncharacterized protein</fullName>
    </submittedName>
</protein>
<sequence>MREKEDLIPSPSFLPRHSNHIHVYPNSSSPLCFFNGASYRKKSPSPHFPRTSTVNKSAGKPSYIHLIRRNLSQISVVLFVIRIQVYMTS</sequence>
<proteinExistence type="predicted"/>
<organism evidence="1 2">
    <name type="scientific">Arctium lappa</name>
    <name type="common">Greater burdock</name>
    <name type="synonym">Lappa major</name>
    <dbReference type="NCBI Taxonomy" id="4217"/>
    <lineage>
        <taxon>Eukaryota</taxon>
        <taxon>Viridiplantae</taxon>
        <taxon>Streptophyta</taxon>
        <taxon>Embryophyta</taxon>
        <taxon>Tracheophyta</taxon>
        <taxon>Spermatophyta</taxon>
        <taxon>Magnoliopsida</taxon>
        <taxon>eudicotyledons</taxon>
        <taxon>Gunneridae</taxon>
        <taxon>Pentapetalae</taxon>
        <taxon>asterids</taxon>
        <taxon>campanulids</taxon>
        <taxon>Asterales</taxon>
        <taxon>Asteraceae</taxon>
        <taxon>Carduoideae</taxon>
        <taxon>Cardueae</taxon>
        <taxon>Arctiinae</taxon>
        <taxon>Arctium</taxon>
    </lineage>
</organism>